<reference evidence="1" key="1">
    <citation type="submission" date="2018-05" db="EMBL/GenBank/DDBJ databases">
        <title>Draft genome of Mucuna pruriens seed.</title>
        <authorList>
            <person name="Nnadi N.E."/>
            <person name="Vos R."/>
            <person name="Hasami M.H."/>
            <person name="Devisetty U.K."/>
            <person name="Aguiy J.C."/>
        </authorList>
    </citation>
    <scope>NUCLEOTIDE SEQUENCE [LARGE SCALE GENOMIC DNA]</scope>
    <source>
        <strain evidence="1">JCA_2017</strain>
    </source>
</reference>
<dbReference type="InterPro" id="IPR052343">
    <property type="entry name" value="Retrotransposon-Effector_Assoc"/>
</dbReference>
<evidence type="ECO:0008006" key="3">
    <source>
        <dbReference type="Google" id="ProtNLM"/>
    </source>
</evidence>
<evidence type="ECO:0000313" key="2">
    <source>
        <dbReference type="Proteomes" id="UP000257109"/>
    </source>
</evidence>
<dbReference type="PANTHER" id="PTHR46890">
    <property type="entry name" value="NON-LTR RETROLELEMENT REVERSE TRANSCRIPTASE-LIKE PROTEIN-RELATED"/>
    <property type="match status" value="1"/>
</dbReference>
<dbReference type="STRING" id="157652.A0A371EY59"/>
<accession>A0A371EY59</accession>
<dbReference type="EMBL" id="QJKJ01011506">
    <property type="protein sequence ID" value="RDX70990.1"/>
    <property type="molecule type" value="Genomic_DNA"/>
</dbReference>
<keyword evidence="2" id="KW-1185">Reference proteome</keyword>
<dbReference type="AlphaFoldDB" id="A0A371EY59"/>
<proteinExistence type="predicted"/>
<gene>
    <name evidence="1" type="ORF">CR513_49710</name>
</gene>
<evidence type="ECO:0000313" key="1">
    <source>
        <dbReference type="EMBL" id="RDX70990.1"/>
    </source>
</evidence>
<organism evidence="1 2">
    <name type="scientific">Mucuna pruriens</name>
    <name type="common">Velvet bean</name>
    <name type="synonym">Dolichos pruriens</name>
    <dbReference type="NCBI Taxonomy" id="157652"/>
    <lineage>
        <taxon>Eukaryota</taxon>
        <taxon>Viridiplantae</taxon>
        <taxon>Streptophyta</taxon>
        <taxon>Embryophyta</taxon>
        <taxon>Tracheophyta</taxon>
        <taxon>Spermatophyta</taxon>
        <taxon>Magnoliopsida</taxon>
        <taxon>eudicotyledons</taxon>
        <taxon>Gunneridae</taxon>
        <taxon>Pentapetalae</taxon>
        <taxon>rosids</taxon>
        <taxon>fabids</taxon>
        <taxon>Fabales</taxon>
        <taxon>Fabaceae</taxon>
        <taxon>Papilionoideae</taxon>
        <taxon>50 kb inversion clade</taxon>
        <taxon>NPAAA clade</taxon>
        <taxon>indigoferoid/millettioid clade</taxon>
        <taxon>Phaseoleae</taxon>
        <taxon>Mucuna</taxon>
    </lineage>
</organism>
<protein>
    <recommendedName>
        <fullName evidence="3">Reverse transcriptase domain-containing protein</fullName>
    </recommendedName>
</protein>
<dbReference type="OrthoDB" id="1938551at2759"/>
<dbReference type="Proteomes" id="UP000257109">
    <property type="component" value="Unassembled WGS sequence"/>
</dbReference>
<name>A0A371EY59_MUCPR</name>
<feature type="non-terminal residue" evidence="1">
    <location>
        <position position="1"/>
    </location>
</feature>
<comment type="caution">
    <text evidence="1">The sequence shown here is derived from an EMBL/GenBank/DDBJ whole genome shotgun (WGS) entry which is preliminary data.</text>
</comment>
<dbReference type="PANTHER" id="PTHR46890:SF50">
    <property type="entry name" value="RNA-DIRECTED DNA POLYMERASE, EUKARYOTA, REVERSE TRANSCRIPTASE ZINC-BINDING DOMAIN PROTEIN-RELATED"/>
    <property type="match status" value="1"/>
</dbReference>
<sequence>MRDHFFLGLIPKVDHQSCLSEYKPISLIGSIYKFISKLLALRLKRVLGVVRSNCQTAFLPKRHILDGVIVKNELVGLARKIPLRNCVSLGVETRDPLSPILFLIVVDGLLGVIRPFNYAVSYDIVIVGQPRGINCGFELVSGLKHQYYCIIGSDASRSNFLAVP</sequence>